<feature type="transmembrane region" description="Helical" evidence="5">
    <location>
        <begin position="357"/>
        <end position="381"/>
    </location>
</feature>
<feature type="transmembrane region" description="Helical" evidence="5">
    <location>
        <begin position="140"/>
        <end position="162"/>
    </location>
</feature>
<dbReference type="InterPro" id="IPR036259">
    <property type="entry name" value="MFS_trans_sf"/>
</dbReference>
<feature type="transmembrane region" description="Helical" evidence="5">
    <location>
        <begin position="201"/>
        <end position="221"/>
    </location>
</feature>
<gene>
    <name evidence="7" type="ORF">BS639_17835</name>
</gene>
<feature type="transmembrane region" description="Helical" evidence="5">
    <location>
        <begin position="227"/>
        <end position="247"/>
    </location>
</feature>
<feature type="transmembrane region" description="Helical" evidence="5">
    <location>
        <begin position="114"/>
        <end position="133"/>
    </location>
</feature>
<evidence type="ECO:0000313" key="7">
    <source>
        <dbReference type="EMBL" id="ORJ19854.1"/>
    </source>
</evidence>
<dbReference type="Gene3D" id="1.20.1250.20">
    <property type="entry name" value="MFS general substrate transporter like domains"/>
    <property type="match status" value="1"/>
</dbReference>
<keyword evidence="3 5" id="KW-1133">Transmembrane helix</keyword>
<dbReference type="SUPFAM" id="SSF103473">
    <property type="entry name" value="MFS general substrate transporter"/>
    <property type="match status" value="1"/>
</dbReference>
<keyword evidence="8" id="KW-1185">Reference proteome</keyword>
<sequence length="479" mass="51001">MQGSSISPSGTTQIGKVMLPLLLVLFISTLDQTIVATALGPISLVLGNQSLAPWVATAYLLTSAVTTLLFGKLSDITGRKLMLQVSIVIFVVGSLLCAFAPTMLWLIVFRALQGIGGGGLNSLVMTVVSELIAARERARYQAILGMVPALAVIAGPVMGGFIVAHWDWMWIFMINIPVGVLAFMLLAARLHLPHLRVPRKLDISGGLLVTIFTTAILLLATKDGKGIWSSWILGLIAGLCFFAYLFVESRAVEPITPLHLFKNRIFSIASILFFLSTAVLFICMIFVPLMLQQVFGLGSLGAGGSIVPLLLGLIFGTIVSGGVITKTGCYKIFPVLGAIFSALGLYAMSLIKLHTSLTMIMLSLGLVGIGLGFFIQVTTLAGQNAVSHRELGVATGALNFFKTLGGAVGTAVFGAIQTSAMQSLSGVKPEQMISSFHAVYFWALPLMVIALILALLMPEKPLSEKVLEIAEGKFDVPEY</sequence>
<feature type="transmembrane region" description="Helical" evidence="5">
    <location>
        <begin position="83"/>
        <end position="108"/>
    </location>
</feature>
<evidence type="ECO:0000256" key="1">
    <source>
        <dbReference type="ARBA" id="ARBA00004141"/>
    </source>
</evidence>
<evidence type="ECO:0000256" key="3">
    <source>
        <dbReference type="ARBA" id="ARBA00022989"/>
    </source>
</evidence>
<evidence type="ECO:0000259" key="6">
    <source>
        <dbReference type="PROSITE" id="PS50850"/>
    </source>
</evidence>
<comment type="subcellular location">
    <subcellularLocation>
        <location evidence="1">Membrane</location>
        <topology evidence="1">Multi-pass membrane protein</topology>
    </subcellularLocation>
</comment>
<dbReference type="PRINTS" id="PR01036">
    <property type="entry name" value="TCRTETB"/>
</dbReference>
<accession>A0ABX3TX63</accession>
<keyword evidence="2 5" id="KW-0812">Transmembrane</keyword>
<protein>
    <submittedName>
        <fullName evidence="7">MFS transporter</fullName>
    </submittedName>
</protein>
<name>A0ABX3TX63_9GAMM</name>
<dbReference type="EMBL" id="MRWD01000047">
    <property type="protein sequence ID" value="ORJ19854.1"/>
    <property type="molecule type" value="Genomic_DNA"/>
</dbReference>
<feature type="transmembrane region" description="Helical" evidence="5">
    <location>
        <begin position="393"/>
        <end position="416"/>
    </location>
</feature>
<dbReference type="PANTHER" id="PTHR23501:SF197">
    <property type="entry name" value="COMD"/>
    <property type="match status" value="1"/>
</dbReference>
<dbReference type="PANTHER" id="PTHR23501">
    <property type="entry name" value="MAJOR FACILITATOR SUPERFAMILY"/>
    <property type="match status" value="1"/>
</dbReference>
<feature type="transmembrane region" description="Helical" evidence="5">
    <location>
        <begin position="332"/>
        <end position="351"/>
    </location>
</feature>
<dbReference type="InterPro" id="IPR020846">
    <property type="entry name" value="MFS_dom"/>
</dbReference>
<feature type="transmembrane region" description="Helical" evidence="5">
    <location>
        <begin position="268"/>
        <end position="291"/>
    </location>
</feature>
<organism evidence="7 8">
    <name type="scientific">Rouxiella silvae</name>
    <dbReference type="NCBI Taxonomy" id="1646373"/>
    <lineage>
        <taxon>Bacteria</taxon>
        <taxon>Pseudomonadati</taxon>
        <taxon>Pseudomonadota</taxon>
        <taxon>Gammaproteobacteria</taxon>
        <taxon>Enterobacterales</taxon>
        <taxon>Yersiniaceae</taxon>
        <taxon>Rouxiella</taxon>
    </lineage>
</organism>
<dbReference type="Gene3D" id="1.20.1720.10">
    <property type="entry name" value="Multidrug resistance protein D"/>
    <property type="match status" value="1"/>
</dbReference>
<feature type="domain" description="Major facilitator superfamily (MFS) profile" evidence="6">
    <location>
        <begin position="17"/>
        <end position="461"/>
    </location>
</feature>
<evidence type="ECO:0000256" key="2">
    <source>
        <dbReference type="ARBA" id="ARBA00022692"/>
    </source>
</evidence>
<dbReference type="Pfam" id="PF07690">
    <property type="entry name" value="MFS_1"/>
    <property type="match status" value="1"/>
</dbReference>
<dbReference type="CDD" id="cd17502">
    <property type="entry name" value="MFS_Azr1_MDR_like"/>
    <property type="match status" value="1"/>
</dbReference>
<evidence type="ECO:0000313" key="8">
    <source>
        <dbReference type="Proteomes" id="UP000192722"/>
    </source>
</evidence>
<keyword evidence="4 5" id="KW-0472">Membrane</keyword>
<feature type="transmembrane region" description="Helical" evidence="5">
    <location>
        <begin position="51"/>
        <end position="71"/>
    </location>
</feature>
<reference evidence="7 8" key="1">
    <citation type="journal article" date="2017" name="Int. J. Syst. Evol. Microbiol.">
        <title>Rouxiella badensis sp. nov. and Rouxiella silvae sp. nov. isolated from peat bog soil in Germany and emendation of the genus description.</title>
        <authorList>
            <person name="Le Fleche-Mateos A."/>
            <person name="Kugler J.H."/>
            <person name="Hansen S.H."/>
            <person name="Syldatk C."/>
            <person name="Hausmann R."/>
            <person name="Lomprez F."/>
            <person name="Vandenbogaert M."/>
            <person name="Manuguerra J.C."/>
            <person name="Grimont P.A."/>
        </authorList>
    </citation>
    <scope>NUCLEOTIDE SEQUENCE [LARGE SCALE GENOMIC DNA]</scope>
    <source>
        <strain evidence="7 8">213</strain>
    </source>
</reference>
<feature type="transmembrane region" description="Helical" evidence="5">
    <location>
        <begin position="21"/>
        <end position="45"/>
    </location>
</feature>
<evidence type="ECO:0000256" key="4">
    <source>
        <dbReference type="ARBA" id="ARBA00023136"/>
    </source>
</evidence>
<dbReference type="Proteomes" id="UP000192722">
    <property type="component" value="Unassembled WGS sequence"/>
</dbReference>
<dbReference type="RefSeq" id="WP_084983843.1">
    <property type="nucleotide sequence ID" value="NZ_CBCSCF010000001.1"/>
</dbReference>
<feature type="transmembrane region" description="Helical" evidence="5">
    <location>
        <begin position="297"/>
        <end position="320"/>
    </location>
</feature>
<comment type="caution">
    <text evidence="7">The sequence shown here is derived from an EMBL/GenBank/DDBJ whole genome shotgun (WGS) entry which is preliminary data.</text>
</comment>
<evidence type="ECO:0000256" key="5">
    <source>
        <dbReference type="SAM" id="Phobius"/>
    </source>
</evidence>
<dbReference type="PROSITE" id="PS50850">
    <property type="entry name" value="MFS"/>
    <property type="match status" value="1"/>
</dbReference>
<feature type="transmembrane region" description="Helical" evidence="5">
    <location>
        <begin position="168"/>
        <end position="189"/>
    </location>
</feature>
<proteinExistence type="predicted"/>
<dbReference type="InterPro" id="IPR011701">
    <property type="entry name" value="MFS"/>
</dbReference>
<feature type="transmembrane region" description="Helical" evidence="5">
    <location>
        <begin position="436"/>
        <end position="456"/>
    </location>
</feature>